<reference evidence="2" key="1">
    <citation type="submission" date="2021-02" db="EMBL/GenBank/DDBJ databases">
        <authorList>
            <person name="Nowell W R."/>
        </authorList>
    </citation>
    <scope>NUCLEOTIDE SEQUENCE</scope>
</reference>
<sequence length="114" mass="12686">MKRASNEKWQIAIVVLNDVQPEVYECIKQWGNQTLGVTTQCVNFQSLQRNSGKYRMYVQNLSQKINAKIGGINGIVNLKAALSHSSHEDLFMFFGADVTHTTCSIDHSSIAAVV</sequence>
<comment type="caution">
    <text evidence="2">The sequence shown here is derived from an EMBL/GenBank/DDBJ whole genome shotgun (WGS) entry which is preliminary data.</text>
</comment>
<feature type="domain" description="Piwi" evidence="1">
    <location>
        <begin position="11"/>
        <end position="114"/>
    </location>
</feature>
<dbReference type="PROSITE" id="PS50822">
    <property type="entry name" value="PIWI"/>
    <property type="match status" value="1"/>
</dbReference>
<evidence type="ECO:0000259" key="1">
    <source>
        <dbReference type="PROSITE" id="PS50822"/>
    </source>
</evidence>
<accession>A0A820KD94</accession>
<dbReference type="Proteomes" id="UP000663836">
    <property type="component" value="Unassembled WGS sequence"/>
</dbReference>
<dbReference type="PANTHER" id="PTHR22891">
    <property type="entry name" value="EUKARYOTIC TRANSLATION INITIATION FACTOR 2C"/>
    <property type="match status" value="1"/>
</dbReference>
<dbReference type="Gene3D" id="3.40.50.2300">
    <property type="match status" value="1"/>
</dbReference>
<dbReference type="AlphaFoldDB" id="A0A820KD94"/>
<dbReference type="InterPro" id="IPR003165">
    <property type="entry name" value="Piwi"/>
</dbReference>
<dbReference type="InterPro" id="IPR012337">
    <property type="entry name" value="RNaseH-like_sf"/>
</dbReference>
<gene>
    <name evidence="2" type="ORF">JBS370_LOCUS41547</name>
</gene>
<proteinExistence type="predicted"/>
<protein>
    <recommendedName>
        <fullName evidence="1">Piwi domain-containing protein</fullName>
    </recommendedName>
</protein>
<evidence type="ECO:0000313" key="3">
    <source>
        <dbReference type="Proteomes" id="UP000663836"/>
    </source>
</evidence>
<name>A0A820KD94_9BILA</name>
<dbReference type="SUPFAM" id="SSF53098">
    <property type="entry name" value="Ribonuclease H-like"/>
    <property type="match status" value="1"/>
</dbReference>
<dbReference type="EMBL" id="CAJOBD010046844">
    <property type="protein sequence ID" value="CAF4338591.1"/>
    <property type="molecule type" value="Genomic_DNA"/>
</dbReference>
<feature type="non-terminal residue" evidence="2">
    <location>
        <position position="114"/>
    </location>
</feature>
<dbReference type="GO" id="GO:0003676">
    <property type="term" value="F:nucleic acid binding"/>
    <property type="evidence" value="ECO:0007669"/>
    <property type="project" value="InterPro"/>
</dbReference>
<organism evidence="2 3">
    <name type="scientific">Rotaria sordida</name>
    <dbReference type="NCBI Taxonomy" id="392033"/>
    <lineage>
        <taxon>Eukaryota</taxon>
        <taxon>Metazoa</taxon>
        <taxon>Spiralia</taxon>
        <taxon>Gnathifera</taxon>
        <taxon>Rotifera</taxon>
        <taxon>Eurotatoria</taxon>
        <taxon>Bdelloidea</taxon>
        <taxon>Philodinida</taxon>
        <taxon>Philodinidae</taxon>
        <taxon>Rotaria</taxon>
    </lineage>
</organism>
<dbReference type="Pfam" id="PF02171">
    <property type="entry name" value="Piwi"/>
    <property type="match status" value="1"/>
</dbReference>
<evidence type="ECO:0000313" key="2">
    <source>
        <dbReference type="EMBL" id="CAF4338591.1"/>
    </source>
</evidence>